<feature type="region of interest" description="Disordered" evidence="1">
    <location>
        <begin position="912"/>
        <end position="944"/>
    </location>
</feature>
<keyword evidence="3" id="KW-1185">Reference proteome</keyword>
<dbReference type="OrthoDB" id="252170at2"/>
<dbReference type="SUPFAM" id="SSF48452">
    <property type="entry name" value="TPR-like"/>
    <property type="match status" value="1"/>
</dbReference>
<evidence type="ECO:0000256" key="1">
    <source>
        <dbReference type="SAM" id="MobiDB-lite"/>
    </source>
</evidence>
<protein>
    <submittedName>
        <fullName evidence="2">Uncharacterized protein</fullName>
    </submittedName>
</protein>
<gene>
    <name evidence="2" type="ORF">THTE_1691</name>
</gene>
<name>A0A286REC9_9BACT</name>
<organism evidence="2 3">
    <name type="scientific">Thermogutta terrifontis</name>
    <dbReference type="NCBI Taxonomy" id="1331910"/>
    <lineage>
        <taxon>Bacteria</taxon>
        <taxon>Pseudomonadati</taxon>
        <taxon>Planctomycetota</taxon>
        <taxon>Planctomycetia</taxon>
        <taxon>Pirellulales</taxon>
        <taxon>Thermoguttaceae</taxon>
        <taxon>Thermogutta</taxon>
    </lineage>
</organism>
<feature type="region of interest" description="Disordered" evidence="1">
    <location>
        <begin position="378"/>
        <end position="434"/>
    </location>
</feature>
<proteinExistence type="predicted"/>
<dbReference type="Gene3D" id="1.25.40.10">
    <property type="entry name" value="Tetratricopeptide repeat domain"/>
    <property type="match status" value="2"/>
</dbReference>
<feature type="compositionally biased region" description="Acidic residues" evidence="1">
    <location>
        <begin position="912"/>
        <end position="935"/>
    </location>
</feature>
<evidence type="ECO:0000313" key="2">
    <source>
        <dbReference type="EMBL" id="ASV74293.1"/>
    </source>
</evidence>
<dbReference type="KEGG" id="ttf:THTE_1691"/>
<accession>A0A286REC9</accession>
<dbReference type="InterPro" id="IPR011990">
    <property type="entry name" value="TPR-like_helical_dom_sf"/>
</dbReference>
<dbReference type="EMBL" id="CP018477">
    <property type="protein sequence ID" value="ASV74293.1"/>
    <property type="molecule type" value="Genomic_DNA"/>
</dbReference>
<evidence type="ECO:0000313" key="3">
    <source>
        <dbReference type="Proteomes" id="UP000215086"/>
    </source>
</evidence>
<dbReference type="RefSeq" id="WP_095414657.1">
    <property type="nucleotide sequence ID" value="NZ_CP018477.1"/>
</dbReference>
<reference evidence="2 3" key="1">
    <citation type="journal article" name="Front. Microbiol.">
        <title>Sugar Metabolism of the First Thermophilic Planctomycete Thermogutta terrifontis: Comparative Genomic and Transcriptomic Approaches.</title>
        <authorList>
            <person name="Elcheninov A.G."/>
            <person name="Menzel P."/>
            <person name="Gudbergsdottir S.R."/>
            <person name="Slesarev A.I."/>
            <person name="Kadnikov V.V."/>
            <person name="Krogh A."/>
            <person name="Bonch-Osmolovskaya E.A."/>
            <person name="Peng X."/>
            <person name="Kublanov I.V."/>
        </authorList>
    </citation>
    <scope>NUCLEOTIDE SEQUENCE [LARGE SCALE GENOMIC DNA]</scope>
    <source>
        <strain evidence="2 3">R1</strain>
    </source>
</reference>
<dbReference type="Proteomes" id="UP000215086">
    <property type="component" value="Chromosome"/>
</dbReference>
<sequence>MNGKDAAQDLFEPLFERLFQLNDKGYKRSAFRLAEEIRRRAREEKNIIPYLYANFHSMNCAQALFDHRTGRDRAVETIALLESEEKAREIQPDLPIDEYEGVIHWLTACAYDNLAKHHAICEGYGREELQGLIQEGYDVCRRTGKLQCLTCFREYAVNVYEAAGDLDLAMHFARSVYRELPLVEENDRRSVGALQYSRHLTMLGRLEEAREMAEAAVGLAKYYHTPLEQRVFAQCQLGEILTLLGRRQELEERCAVVGEPVDWTLLPPREENPELWLRRDLFEATELACAGRLADALEILRRWDEWLMSREVWSEWFEVRLRRVALTMLAKDAASAESLARPLRQEARRRKAWLYLTRLAAMERGDVPLSPVAFLKPPESGPLSRAASKATQGEKTPPASEEHGISVEESVRQAAHEADNAVVGESQPETPADEAKTALGKQLDEWLERLLQEGLEPDDVAQVFEKMLAVDPASVEDPDDGARLIYLAGQLSEMLDRQLEVWDWAQRLLTRFPENGDVLNLVATAALAAWSAVREAGEEESSESSPREAGRNVSLPKLEQIGAWFRKSLDLSPEYPRHYTRAAQFFRMTGDIGMAEWCLARSFTLNRNNPQAVLGLAQIYSDADREQDALAVLDLCLRDGKCEDAEVAWEAGLVAFRLGRYPEALTYLNQSEQWGWNSPWLYFYRAWTHLNLKQVEDAQKDIDRFMATRDAPGLAGHVLYAWVAQLLELPDQVRDHIKAVLQMRIQDINDLSETGIEKNLQQLYEVARQALPPEDEVLIGLQDRLFQAGIVPDHVFEADRRNRPKVSDLNYYVCVCRQPLEETWSKHPACWPHQASWPAYFAFWGVLARNSEEAEHYVLQAQSRCYPDLSAELVSTTVEEGGFFDHPGVVWQGARRYDEDLEAIYSLGLDADETDESMDLDEDFDDDFDEDDEGFDPNIPPEDR</sequence>
<dbReference type="AlphaFoldDB" id="A0A286REC9"/>
<feature type="compositionally biased region" description="Basic and acidic residues" evidence="1">
    <location>
        <begin position="400"/>
        <end position="419"/>
    </location>
</feature>